<comment type="caution">
    <text evidence="10">The sequence shown here is derived from an EMBL/GenBank/DDBJ whole genome shotgun (WGS) entry which is preliminary data.</text>
</comment>
<dbReference type="OrthoDB" id="9790951at2"/>
<evidence type="ECO:0000256" key="7">
    <source>
        <dbReference type="SAM" id="Phobius"/>
    </source>
</evidence>
<evidence type="ECO:0000313" key="10">
    <source>
        <dbReference type="EMBL" id="PWK53982.1"/>
    </source>
</evidence>
<name>A0A316G009_9GAMM</name>
<dbReference type="AlphaFoldDB" id="A0A316G009"/>
<dbReference type="SMART" id="SM00287">
    <property type="entry name" value="SH3b"/>
    <property type="match status" value="1"/>
</dbReference>
<accession>A0A316G009</accession>
<protein>
    <submittedName>
        <fullName evidence="10">SH3 domain protein</fullName>
    </submittedName>
</protein>
<keyword evidence="3 8" id="KW-0732">Signal</keyword>
<feature type="domain" description="SH3b" evidence="9">
    <location>
        <begin position="22"/>
        <end position="88"/>
    </location>
</feature>
<keyword evidence="2 7" id="KW-0812">Transmembrane</keyword>
<feature type="signal peptide" evidence="8">
    <location>
        <begin position="1"/>
        <end position="21"/>
    </location>
</feature>
<feature type="coiled-coil region" evidence="6">
    <location>
        <begin position="94"/>
        <end position="163"/>
    </location>
</feature>
<sequence>MNVLQKSLMLIALIASLSVFAEKTAYVTDNLSTAVRSGATNEYRILFYVPAGSAITVLDDEPENGFIKVRDNKGREGWTLNRFITETKGARIQLEETRQELSAALLTIENLKQQHAKEIAKLQEQLATANVIVKKSATFQNEISELQTQNATLEQQNKRMADRFQQEVFFAGAIVVAAGCLIGVIIGRVSRKKQSGWS</sequence>
<evidence type="ECO:0000256" key="8">
    <source>
        <dbReference type="SAM" id="SignalP"/>
    </source>
</evidence>
<feature type="transmembrane region" description="Helical" evidence="7">
    <location>
        <begin position="168"/>
        <end position="189"/>
    </location>
</feature>
<dbReference type="EMBL" id="QGGU01000002">
    <property type="protein sequence ID" value="PWK53982.1"/>
    <property type="molecule type" value="Genomic_DNA"/>
</dbReference>
<keyword evidence="5 7" id="KW-0472">Membrane</keyword>
<dbReference type="Proteomes" id="UP000245790">
    <property type="component" value="Unassembled WGS sequence"/>
</dbReference>
<organism evidence="10 11">
    <name type="scientific">Pleionea mediterranea</name>
    <dbReference type="NCBI Taxonomy" id="523701"/>
    <lineage>
        <taxon>Bacteria</taxon>
        <taxon>Pseudomonadati</taxon>
        <taxon>Pseudomonadota</taxon>
        <taxon>Gammaproteobacteria</taxon>
        <taxon>Oceanospirillales</taxon>
        <taxon>Pleioneaceae</taxon>
        <taxon>Pleionea</taxon>
    </lineage>
</organism>
<evidence type="ECO:0000256" key="2">
    <source>
        <dbReference type="ARBA" id="ARBA00022692"/>
    </source>
</evidence>
<dbReference type="Pfam" id="PF08239">
    <property type="entry name" value="SH3_3"/>
    <property type="match status" value="1"/>
</dbReference>
<keyword evidence="4 7" id="KW-1133">Transmembrane helix</keyword>
<reference evidence="10 11" key="1">
    <citation type="submission" date="2018-05" db="EMBL/GenBank/DDBJ databases">
        <title>Genomic Encyclopedia of Type Strains, Phase IV (KMG-IV): sequencing the most valuable type-strain genomes for metagenomic binning, comparative biology and taxonomic classification.</title>
        <authorList>
            <person name="Goeker M."/>
        </authorList>
    </citation>
    <scope>NUCLEOTIDE SEQUENCE [LARGE SCALE GENOMIC DNA]</scope>
    <source>
        <strain evidence="10 11">DSM 25350</strain>
    </source>
</reference>
<keyword evidence="6" id="KW-0175">Coiled coil</keyword>
<dbReference type="InterPro" id="IPR003646">
    <property type="entry name" value="SH3-like_bac-type"/>
</dbReference>
<dbReference type="RefSeq" id="WP_146196072.1">
    <property type="nucleotide sequence ID" value="NZ_QGGU01000002.1"/>
</dbReference>
<evidence type="ECO:0000259" key="9">
    <source>
        <dbReference type="PROSITE" id="PS51781"/>
    </source>
</evidence>
<evidence type="ECO:0000313" key="11">
    <source>
        <dbReference type="Proteomes" id="UP000245790"/>
    </source>
</evidence>
<dbReference type="InterPro" id="IPR016476">
    <property type="entry name" value="SH3_dom_pro"/>
</dbReference>
<keyword evidence="11" id="KW-1185">Reference proteome</keyword>
<evidence type="ECO:0000256" key="4">
    <source>
        <dbReference type="ARBA" id="ARBA00022989"/>
    </source>
</evidence>
<gene>
    <name evidence="10" type="ORF">C8D97_102374</name>
</gene>
<dbReference type="NCBIfam" id="TIGR04211">
    <property type="entry name" value="SH3_and_anchor"/>
    <property type="match status" value="1"/>
</dbReference>
<dbReference type="GO" id="GO:0016020">
    <property type="term" value="C:membrane"/>
    <property type="evidence" value="ECO:0007669"/>
    <property type="project" value="UniProtKB-SubCell"/>
</dbReference>
<evidence type="ECO:0000256" key="3">
    <source>
        <dbReference type="ARBA" id="ARBA00022729"/>
    </source>
</evidence>
<evidence type="ECO:0000256" key="6">
    <source>
        <dbReference type="SAM" id="Coils"/>
    </source>
</evidence>
<evidence type="ECO:0000256" key="1">
    <source>
        <dbReference type="ARBA" id="ARBA00004167"/>
    </source>
</evidence>
<evidence type="ECO:0000256" key="5">
    <source>
        <dbReference type="ARBA" id="ARBA00023136"/>
    </source>
</evidence>
<dbReference type="Gene3D" id="2.30.30.40">
    <property type="entry name" value="SH3 Domains"/>
    <property type="match status" value="1"/>
</dbReference>
<dbReference type="PROSITE" id="PS51781">
    <property type="entry name" value="SH3B"/>
    <property type="match status" value="1"/>
</dbReference>
<comment type="subcellular location">
    <subcellularLocation>
        <location evidence="1">Membrane</location>
        <topology evidence="1">Single-pass membrane protein</topology>
    </subcellularLocation>
</comment>
<proteinExistence type="predicted"/>
<feature type="chain" id="PRO_5016351085" evidence="8">
    <location>
        <begin position="22"/>
        <end position="198"/>
    </location>
</feature>